<feature type="region of interest" description="Disordered" evidence="1">
    <location>
        <begin position="59"/>
        <end position="96"/>
    </location>
</feature>
<gene>
    <name evidence="2" type="ORF">PoB_005152600</name>
</gene>
<protein>
    <recommendedName>
        <fullName evidence="4">Secreted protein</fullName>
    </recommendedName>
</protein>
<keyword evidence="3" id="KW-1185">Reference proteome</keyword>
<reference evidence="2 3" key="1">
    <citation type="journal article" date="2021" name="Elife">
        <title>Chloroplast acquisition without the gene transfer in kleptoplastic sea slugs, Plakobranchus ocellatus.</title>
        <authorList>
            <person name="Maeda T."/>
            <person name="Takahashi S."/>
            <person name="Yoshida T."/>
            <person name="Shimamura S."/>
            <person name="Takaki Y."/>
            <person name="Nagai Y."/>
            <person name="Toyoda A."/>
            <person name="Suzuki Y."/>
            <person name="Arimoto A."/>
            <person name="Ishii H."/>
            <person name="Satoh N."/>
            <person name="Nishiyama T."/>
            <person name="Hasebe M."/>
            <person name="Maruyama T."/>
            <person name="Minagawa J."/>
            <person name="Obokata J."/>
            <person name="Shigenobu S."/>
        </authorList>
    </citation>
    <scope>NUCLEOTIDE SEQUENCE [LARGE SCALE GENOMIC DNA]</scope>
</reference>
<dbReference type="Proteomes" id="UP000735302">
    <property type="component" value="Unassembled WGS sequence"/>
</dbReference>
<accession>A0AAV4C0Y0</accession>
<evidence type="ECO:0000313" key="3">
    <source>
        <dbReference type="Proteomes" id="UP000735302"/>
    </source>
</evidence>
<name>A0AAV4C0Y0_9GAST</name>
<evidence type="ECO:0000313" key="2">
    <source>
        <dbReference type="EMBL" id="GFO25021.1"/>
    </source>
</evidence>
<organism evidence="2 3">
    <name type="scientific">Plakobranchus ocellatus</name>
    <dbReference type="NCBI Taxonomy" id="259542"/>
    <lineage>
        <taxon>Eukaryota</taxon>
        <taxon>Metazoa</taxon>
        <taxon>Spiralia</taxon>
        <taxon>Lophotrochozoa</taxon>
        <taxon>Mollusca</taxon>
        <taxon>Gastropoda</taxon>
        <taxon>Heterobranchia</taxon>
        <taxon>Euthyneura</taxon>
        <taxon>Panpulmonata</taxon>
        <taxon>Sacoglossa</taxon>
        <taxon>Placobranchoidea</taxon>
        <taxon>Plakobranchidae</taxon>
        <taxon>Plakobranchus</taxon>
    </lineage>
</organism>
<sequence>MSSTKELAATAIATSLTISILQASTAATTTQSPKASSSQPSSVAVPIETLLISLPPAEIVHTPAPSSSQRPESEVETTKRTQRCQDIRLKRNNKQP</sequence>
<evidence type="ECO:0008006" key="4">
    <source>
        <dbReference type="Google" id="ProtNLM"/>
    </source>
</evidence>
<comment type="caution">
    <text evidence="2">The sequence shown here is derived from an EMBL/GenBank/DDBJ whole genome shotgun (WGS) entry which is preliminary data.</text>
</comment>
<evidence type="ECO:0000256" key="1">
    <source>
        <dbReference type="SAM" id="MobiDB-lite"/>
    </source>
</evidence>
<feature type="compositionally biased region" description="Basic and acidic residues" evidence="1">
    <location>
        <begin position="71"/>
        <end position="89"/>
    </location>
</feature>
<dbReference type="EMBL" id="BLXT01005682">
    <property type="protein sequence ID" value="GFO25021.1"/>
    <property type="molecule type" value="Genomic_DNA"/>
</dbReference>
<proteinExistence type="predicted"/>
<dbReference type="AlphaFoldDB" id="A0AAV4C0Y0"/>